<dbReference type="Proteomes" id="UP000683360">
    <property type="component" value="Unassembled WGS sequence"/>
</dbReference>
<gene>
    <name evidence="3" type="ORF">MEDL_63996</name>
</gene>
<evidence type="ECO:0000256" key="1">
    <source>
        <dbReference type="SAM" id="Coils"/>
    </source>
</evidence>
<reference evidence="3" key="1">
    <citation type="submission" date="2021-03" db="EMBL/GenBank/DDBJ databases">
        <authorList>
            <person name="Bekaert M."/>
        </authorList>
    </citation>
    <scope>NUCLEOTIDE SEQUENCE</scope>
</reference>
<dbReference type="EMBL" id="CAJPWZ010003119">
    <property type="protein sequence ID" value="CAG2252400.1"/>
    <property type="molecule type" value="Genomic_DNA"/>
</dbReference>
<sequence length="570" mass="66830">MGKGSSPAIAFSAIVIEDKSENNETRQTTNLDLPIIELDNDEGTQSALYKEEDNIIRETKQRTASLEQKHTQMDSNNLEGESDIMNRPSRHQIEEQTSVKQPLESASVNAYENNRNIDKQNQKQPVKKSNMKNQQNRKFELEQIAYISSLEQRIKNQDKTIDLLKKNMEIMQNNGQPTDNINSMNRQPNIEQGNPNRSNIDQMRDELEKQIRQEMHGQMMEMRLKQLESQMVQFMCLNTSITTQMMIQSQKDPTHSHRGERHNDNYNQLQHHHAMEQSRIYQELRPSQFRQNDPRWYNSGQNDPRWYGSGQNQQQTDPQGYNSRQNQHQTDPRQQQKDQRGYNYEQNRHLQNDPRGYNSEQQHHQNVAIGYNSEKSRHQNDPYTKGQNQSYLNSHLQSHLRRDQVIQTDPKHYNPVHQNDLLRQDMQRAPPPPYQQNSHHYYHNRISMGRHSDNGQRKEKSNSEISSSPLRHAEIEIKLAQAIDQLTNPESLLNEEQNLKETPTITATPDNEITVPNNQHVDHPSMNLPQHSTEEEKQKQQHFLGKIGQPKEPPDIQELGQETEILLRQC</sequence>
<name>A0A8S3VFK2_MYTED</name>
<keyword evidence="1" id="KW-0175">Coiled coil</keyword>
<feature type="coiled-coil region" evidence="1">
    <location>
        <begin position="147"/>
        <end position="174"/>
    </location>
</feature>
<feature type="region of interest" description="Disordered" evidence="2">
    <location>
        <begin position="446"/>
        <end position="469"/>
    </location>
</feature>
<comment type="caution">
    <text evidence="3">The sequence shown here is derived from an EMBL/GenBank/DDBJ whole genome shotgun (WGS) entry which is preliminary data.</text>
</comment>
<feature type="compositionally biased region" description="Polar residues" evidence="2">
    <location>
        <begin position="309"/>
        <end position="329"/>
    </location>
</feature>
<feature type="compositionally biased region" description="Basic and acidic residues" evidence="2">
    <location>
        <begin position="450"/>
        <end position="462"/>
    </location>
</feature>
<feature type="region of interest" description="Disordered" evidence="2">
    <location>
        <begin position="113"/>
        <end position="135"/>
    </location>
</feature>
<proteinExistence type="predicted"/>
<protein>
    <submittedName>
        <fullName evidence="3">Uncharacterized protein</fullName>
    </submittedName>
</protein>
<dbReference type="AlphaFoldDB" id="A0A8S3VFK2"/>
<accession>A0A8S3VFK2</accession>
<feature type="region of interest" description="Disordered" evidence="2">
    <location>
        <begin position="516"/>
        <end position="556"/>
    </location>
</feature>
<organism evidence="3 4">
    <name type="scientific">Mytilus edulis</name>
    <name type="common">Blue mussel</name>
    <dbReference type="NCBI Taxonomy" id="6550"/>
    <lineage>
        <taxon>Eukaryota</taxon>
        <taxon>Metazoa</taxon>
        <taxon>Spiralia</taxon>
        <taxon>Lophotrochozoa</taxon>
        <taxon>Mollusca</taxon>
        <taxon>Bivalvia</taxon>
        <taxon>Autobranchia</taxon>
        <taxon>Pteriomorphia</taxon>
        <taxon>Mytilida</taxon>
        <taxon>Mytiloidea</taxon>
        <taxon>Mytilidae</taxon>
        <taxon>Mytilinae</taxon>
        <taxon>Mytilus</taxon>
    </lineage>
</organism>
<evidence type="ECO:0000313" key="3">
    <source>
        <dbReference type="EMBL" id="CAG2252400.1"/>
    </source>
</evidence>
<keyword evidence="4" id="KW-1185">Reference proteome</keyword>
<feature type="compositionally biased region" description="Basic and acidic residues" evidence="2">
    <location>
        <begin position="63"/>
        <end position="72"/>
    </location>
</feature>
<feature type="region of interest" description="Disordered" evidence="2">
    <location>
        <begin position="291"/>
        <end position="340"/>
    </location>
</feature>
<evidence type="ECO:0000256" key="2">
    <source>
        <dbReference type="SAM" id="MobiDB-lite"/>
    </source>
</evidence>
<evidence type="ECO:0000313" key="4">
    <source>
        <dbReference type="Proteomes" id="UP000683360"/>
    </source>
</evidence>
<feature type="compositionally biased region" description="Basic and acidic residues" evidence="2">
    <location>
        <begin position="330"/>
        <end position="340"/>
    </location>
</feature>
<feature type="region of interest" description="Disordered" evidence="2">
    <location>
        <begin position="63"/>
        <end position="84"/>
    </location>
</feature>
<dbReference type="OrthoDB" id="6185276at2759"/>